<comment type="cofactor">
    <cofactor evidence="7">
        <name>heme</name>
        <dbReference type="ChEBI" id="CHEBI:30413"/>
    </cofactor>
</comment>
<gene>
    <name evidence="10" type="ORF">OSB1V03_LOCUS8940</name>
</gene>
<evidence type="ECO:0000313" key="11">
    <source>
        <dbReference type="Proteomes" id="UP000759131"/>
    </source>
</evidence>
<evidence type="ECO:0000256" key="2">
    <source>
        <dbReference type="ARBA" id="ARBA00022617"/>
    </source>
</evidence>
<dbReference type="PANTHER" id="PTHR24289:SF1">
    <property type="entry name" value="STEROID 17-ALPHA-HYDROXYLASE_17,20 LYASE"/>
    <property type="match status" value="1"/>
</dbReference>
<dbReference type="GO" id="GO:0042448">
    <property type="term" value="P:progesterone metabolic process"/>
    <property type="evidence" value="ECO:0007669"/>
    <property type="project" value="TreeGrafter"/>
</dbReference>
<dbReference type="GO" id="GO:0005506">
    <property type="term" value="F:iron ion binding"/>
    <property type="evidence" value="ECO:0007669"/>
    <property type="project" value="InterPro"/>
</dbReference>
<dbReference type="PANTHER" id="PTHR24289">
    <property type="entry name" value="STEROID 17-ALPHA-HYDROXYLASE/17,20 LYASE"/>
    <property type="match status" value="1"/>
</dbReference>
<accession>A0A7R9KSG7</accession>
<feature type="transmembrane region" description="Helical" evidence="9">
    <location>
        <begin position="12"/>
        <end position="30"/>
    </location>
</feature>
<keyword evidence="9" id="KW-0812">Transmembrane</keyword>
<keyword evidence="4 8" id="KW-0560">Oxidoreductase</keyword>
<evidence type="ECO:0000256" key="8">
    <source>
        <dbReference type="RuleBase" id="RU000461"/>
    </source>
</evidence>
<organism evidence="10">
    <name type="scientific">Medioppia subpectinata</name>
    <dbReference type="NCBI Taxonomy" id="1979941"/>
    <lineage>
        <taxon>Eukaryota</taxon>
        <taxon>Metazoa</taxon>
        <taxon>Ecdysozoa</taxon>
        <taxon>Arthropoda</taxon>
        <taxon>Chelicerata</taxon>
        <taxon>Arachnida</taxon>
        <taxon>Acari</taxon>
        <taxon>Acariformes</taxon>
        <taxon>Sarcoptiformes</taxon>
        <taxon>Oribatida</taxon>
        <taxon>Brachypylina</taxon>
        <taxon>Oppioidea</taxon>
        <taxon>Oppiidae</taxon>
        <taxon>Medioppia</taxon>
    </lineage>
</organism>
<evidence type="ECO:0000256" key="7">
    <source>
        <dbReference type="PIRSR" id="PIRSR602401-1"/>
    </source>
</evidence>
<dbReference type="InterPro" id="IPR001128">
    <property type="entry name" value="Cyt_P450"/>
</dbReference>
<dbReference type="GO" id="GO:0042446">
    <property type="term" value="P:hormone biosynthetic process"/>
    <property type="evidence" value="ECO:0007669"/>
    <property type="project" value="TreeGrafter"/>
</dbReference>
<dbReference type="EMBL" id="OC860362">
    <property type="protein sequence ID" value="CAD7628519.1"/>
    <property type="molecule type" value="Genomic_DNA"/>
</dbReference>
<dbReference type="Proteomes" id="UP000759131">
    <property type="component" value="Unassembled WGS sequence"/>
</dbReference>
<reference evidence="10" key="1">
    <citation type="submission" date="2020-11" db="EMBL/GenBank/DDBJ databases">
        <authorList>
            <person name="Tran Van P."/>
        </authorList>
    </citation>
    <scope>NUCLEOTIDE SEQUENCE</scope>
</reference>
<evidence type="ECO:0000256" key="3">
    <source>
        <dbReference type="ARBA" id="ARBA00022723"/>
    </source>
</evidence>
<dbReference type="InterPro" id="IPR017972">
    <property type="entry name" value="Cyt_P450_CS"/>
</dbReference>
<dbReference type="SUPFAM" id="SSF48264">
    <property type="entry name" value="Cytochrome P450"/>
    <property type="match status" value="1"/>
</dbReference>
<sequence>MFDKSFESYTNWLITVAIGLITVYLVKFYAKVYSLPRGPFPLPVVGNILLFRNTKVNQFETITELHKTYGPVYTLWLGWQPLVSISDYNLIKTGFNSKNNELMGRNRIGFAKILLQGGCDVVFTDHGPVWASLRRVAHSAVRKLAISERLSDLVDDVVDETVQTMKKTHPIGTPFNPKSFIYANVVNIIASSTFGKRYQFGDEELKFIENSFECFRANTTDLVLVDQMPVLRLVPKYAKTAAKTIQTLEAMTTRVKQQYLSRLNWPVRTVESYKTLPKMITTVCCDFTSKSTPYSSSDTSRYLTGNILAITQDQTLWPNPEVFDPKRFLTSDGNFTSNIPGFHPFGIGRRVCLGEKLALADLFFITVRLLKSTNECVFALPTGDGSADLRPDPNILLLCSPKPYEIMLKMR</sequence>
<feature type="binding site" description="axial binding residue" evidence="7">
    <location>
        <position position="352"/>
    </location>
    <ligand>
        <name>heme</name>
        <dbReference type="ChEBI" id="CHEBI:30413"/>
    </ligand>
    <ligandPart>
        <name>Fe</name>
        <dbReference type="ChEBI" id="CHEBI:18248"/>
    </ligandPart>
</feature>
<comment type="similarity">
    <text evidence="1 8">Belongs to the cytochrome P450 family.</text>
</comment>
<name>A0A7R9KSG7_9ACAR</name>
<keyword evidence="3 7" id="KW-0479">Metal-binding</keyword>
<keyword evidence="9" id="KW-1133">Transmembrane helix</keyword>
<dbReference type="InterPro" id="IPR036396">
    <property type="entry name" value="Cyt_P450_sf"/>
</dbReference>
<dbReference type="AlphaFoldDB" id="A0A7R9KSG7"/>
<evidence type="ECO:0008006" key="12">
    <source>
        <dbReference type="Google" id="ProtNLM"/>
    </source>
</evidence>
<dbReference type="InterPro" id="IPR002401">
    <property type="entry name" value="Cyt_P450_E_grp-I"/>
</dbReference>
<dbReference type="Gene3D" id="1.10.630.10">
    <property type="entry name" value="Cytochrome P450"/>
    <property type="match status" value="2"/>
</dbReference>
<evidence type="ECO:0000256" key="6">
    <source>
        <dbReference type="ARBA" id="ARBA00023033"/>
    </source>
</evidence>
<keyword evidence="6 8" id="KW-0503">Monooxygenase</keyword>
<evidence type="ECO:0000313" key="10">
    <source>
        <dbReference type="EMBL" id="CAD7628519.1"/>
    </source>
</evidence>
<dbReference type="PROSITE" id="PS00086">
    <property type="entry name" value="CYTOCHROME_P450"/>
    <property type="match status" value="1"/>
</dbReference>
<dbReference type="OrthoDB" id="5837859at2759"/>
<keyword evidence="2 7" id="KW-0349">Heme</keyword>
<keyword evidence="5 7" id="KW-0408">Iron</keyword>
<proteinExistence type="inferred from homology"/>
<dbReference type="EMBL" id="CAJPIZ010005787">
    <property type="protein sequence ID" value="CAG2108949.1"/>
    <property type="molecule type" value="Genomic_DNA"/>
</dbReference>
<evidence type="ECO:0000256" key="1">
    <source>
        <dbReference type="ARBA" id="ARBA00010617"/>
    </source>
</evidence>
<evidence type="ECO:0000256" key="4">
    <source>
        <dbReference type="ARBA" id="ARBA00023002"/>
    </source>
</evidence>
<dbReference type="GO" id="GO:0004508">
    <property type="term" value="F:steroid 17-alpha-monooxygenase activity"/>
    <property type="evidence" value="ECO:0007669"/>
    <property type="project" value="TreeGrafter"/>
</dbReference>
<evidence type="ECO:0000256" key="9">
    <source>
        <dbReference type="SAM" id="Phobius"/>
    </source>
</evidence>
<keyword evidence="9" id="KW-0472">Membrane</keyword>
<protein>
    <recommendedName>
        <fullName evidence="12">Cytochrome P450</fullName>
    </recommendedName>
</protein>
<keyword evidence="11" id="KW-1185">Reference proteome</keyword>
<evidence type="ECO:0000256" key="5">
    <source>
        <dbReference type="ARBA" id="ARBA00023004"/>
    </source>
</evidence>
<dbReference type="GO" id="GO:0020037">
    <property type="term" value="F:heme binding"/>
    <property type="evidence" value="ECO:0007669"/>
    <property type="project" value="InterPro"/>
</dbReference>
<dbReference type="Pfam" id="PF00067">
    <property type="entry name" value="p450"/>
    <property type="match status" value="2"/>
</dbReference>
<dbReference type="PRINTS" id="PR00463">
    <property type="entry name" value="EP450I"/>
</dbReference>